<evidence type="ECO:0000313" key="2">
    <source>
        <dbReference type="EMBL" id="EGU34930.1"/>
    </source>
</evidence>
<organism evidence="2 3">
    <name type="scientific">Vibrio scophthalmi LMG 19158</name>
    <dbReference type="NCBI Taxonomy" id="870967"/>
    <lineage>
        <taxon>Bacteria</taxon>
        <taxon>Pseudomonadati</taxon>
        <taxon>Pseudomonadota</taxon>
        <taxon>Gammaproteobacteria</taxon>
        <taxon>Vibrionales</taxon>
        <taxon>Vibrionaceae</taxon>
        <taxon>Vibrio</taxon>
    </lineage>
</organism>
<dbReference type="AlphaFoldDB" id="F9RPX8"/>
<keyword evidence="1" id="KW-1133">Transmembrane helix</keyword>
<sequence>MLGKTPHLTAKMLFAFHGERKQRDGGEAKAPRSLFSPEGTLSLIVYSCLIMILRFLPFFYFQ</sequence>
<name>F9RPX8_9VIBR</name>
<keyword evidence="1" id="KW-0472">Membrane</keyword>
<dbReference type="Proteomes" id="UP000004349">
    <property type="component" value="Unassembled WGS sequence"/>
</dbReference>
<accession>F9RPX8</accession>
<dbReference type="EMBL" id="AFWE01000151">
    <property type="protein sequence ID" value="EGU34930.1"/>
    <property type="molecule type" value="Genomic_DNA"/>
</dbReference>
<evidence type="ECO:0000313" key="3">
    <source>
        <dbReference type="Proteomes" id="UP000004349"/>
    </source>
</evidence>
<reference evidence="2 3" key="1">
    <citation type="journal article" date="2012" name="Int. J. Syst. Evol. Microbiol.">
        <title>Vibrio caribbeanicus sp. nov., isolated from the marine sponge Scleritoderma cyanea.</title>
        <authorList>
            <person name="Hoffmann M."/>
            <person name="Monday S.R."/>
            <person name="Allard M.W."/>
            <person name="Strain E.A."/>
            <person name="Whittaker P."/>
            <person name="Naum M."/>
            <person name="McCarthy P.J."/>
            <person name="Lopez J.V."/>
            <person name="Fischer M."/>
            <person name="Brown E.W."/>
        </authorList>
    </citation>
    <scope>NUCLEOTIDE SEQUENCE [LARGE SCALE GENOMIC DNA]</scope>
    <source>
        <strain evidence="2 3">LMG 19158</strain>
    </source>
</reference>
<keyword evidence="1" id="KW-0812">Transmembrane</keyword>
<proteinExistence type="predicted"/>
<feature type="transmembrane region" description="Helical" evidence="1">
    <location>
        <begin position="43"/>
        <end position="61"/>
    </location>
</feature>
<protein>
    <submittedName>
        <fullName evidence="2">Uncharacterized protein</fullName>
    </submittedName>
</protein>
<comment type="caution">
    <text evidence="2">The sequence shown here is derived from an EMBL/GenBank/DDBJ whole genome shotgun (WGS) entry which is preliminary data.</text>
</comment>
<evidence type="ECO:0000256" key="1">
    <source>
        <dbReference type="SAM" id="Phobius"/>
    </source>
</evidence>
<gene>
    <name evidence="2" type="ORF">VIS19158_10829</name>
</gene>